<gene>
    <name evidence="2" type="ORF">IPZ78_15705</name>
</gene>
<comment type="caution">
    <text evidence="2">The sequence shown here is derived from an EMBL/GenBank/DDBJ whole genome shotgun (WGS) entry which is preliminary data.</text>
</comment>
<proteinExistence type="predicted"/>
<feature type="transmembrane region" description="Helical" evidence="1">
    <location>
        <begin position="117"/>
        <end position="134"/>
    </location>
</feature>
<name>A0ABS7Z8R0_9SPHI</name>
<feature type="transmembrane region" description="Helical" evidence="1">
    <location>
        <begin position="57"/>
        <end position="77"/>
    </location>
</feature>
<keyword evidence="1" id="KW-0472">Membrane</keyword>
<reference evidence="2" key="1">
    <citation type="submission" date="2020-10" db="EMBL/GenBank/DDBJ databases">
        <authorList>
            <person name="Lu T."/>
            <person name="Wang Q."/>
            <person name="Han X."/>
        </authorList>
    </citation>
    <scope>NUCLEOTIDE SEQUENCE</scope>
    <source>
        <strain evidence="2">WQ 366</strain>
    </source>
</reference>
<accession>A0ABS7Z8R0</accession>
<keyword evidence="1" id="KW-1133">Transmembrane helix</keyword>
<evidence type="ECO:0000256" key="1">
    <source>
        <dbReference type="SAM" id="Phobius"/>
    </source>
</evidence>
<keyword evidence="1" id="KW-0812">Transmembrane</keyword>
<dbReference type="EMBL" id="JADEYP010000038">
    <property type="protein sequence ID" value="MCA5006592.1"/>
    <property type="molecule type" value="Genomic_DNA"/>
</dbReference>
<keyword evidence="3" id="KW-1185">Reference proteome</keyword>
<organism evidence="2 3">
    <name type="scientific">Sphingobacterium bovistauri</name>
    <dbReference type="NCBI Taxonomy" id="2781959"/>
    <lineage>
        <taxon>Bacteria</taxon>
        <taxon>Pseudomonadati</taxon>
        <taxon>Bacteroidota</taxon>
        <taxon>Sphingobacteriia</taxon>
        <taxon>Sphingobacteriales</taxon>
        <taxon>Sphingobacteriaceae</taxon>
        <taxon>Sphingobacterium</taxon>
    </lineage>
</organism>
<feature type="transmembrane region" description="Helical" evidence="1">
    <location>
        <begin position="16"/>
        <end position="36"/>
    </location>
</feature>
<sequence>MNELLNDPEFQKLIPYLPWLVAIVVIQIIIWLLLGYTIRKVLLLIKKENRLLPPNQAFLLAVPLLNIFWNFIVVRNLRDSLNNEFYDRKVAIDENPTQNEGNIFAWSFLVGNLPLPLIGYIASFTYIVGIVLYWRKIISYKRLLESSSTDDGANVQSSMDKEEIE</sequence>
<evidence type="ECO:0000313" key="2">
    <source>
        <dbReference type="EMBL" id="MCA5006592.1"/>
    </source>
</evidence>
<dbReference type="RefSeq" id="WP_225554949.1">
    <property type="nucleotide sequence ID" value="NZ_JADEYP010000038.1"/>
</dbReference>
<protein>
    <recommendedName>
        <fullName evidence="4">DUF4328 domain-containing protein</fullName>
    </recommendedName>
</protein>
<evidence type="ECO:0008006" key="4">
    <source>
        <dbReference type="Google" id="ProtNLM"/>
    </source>
</evidence>
<evidence type="ECO:0000313" key="3">
    <source>
        <dbReference type="Proteomes" id="UP001165302"/>
    </source>
</evidence>
<dbReference type="Proteomes" id="UP001165302">
    <property type="component" value="Unassembled WGS sequence"/>
</dbReference>